<evidence type="ECO:0000256" key="1">
    <source>
        <dbReference type="SAM" id="MobiDB-lite"/>
    </source>
</evidence>
<dbReference type="EMBL" id="KV425572">
    <property type="protein sequence ID" value="KZT25374.1"/>
    <property type="molecule type" value="Genomic_DNA"/>
</dbReference>
<feature type="compositionally biased region" description="Basic and acidic residues" evidence="1">
    <location>
        <begin position="1"/>
        <end position="17"/>
    </location>
</feature>
<feature type="region of interest" description="Disordered" evidence="1">
    <location>
        <begin position="110"/>
        <end position="129"/>
    </location>
</feature>
<evidence type="ECO:0000313" key="2">
    <source>
        <dbReference type="EMBL" id="KZT25374.1"/>
    </source>
</evidence>
<proteinExistence type="predicted"/>
<accession>A0A165SM77</accession>
<gene>
    <name evidence="2" type="ORF">NEOLEDRAFT_1241828</name>
</gene>
<organism evidence="2 3">
    <name type="scientific">Neolentinus lepideus HHB14362 ss-1</name>
    <dbReference type="NCBI Taxonomy" id="1314782"/>
    <lineage>
        <taxon>Eukaryota</taxon>
        <taxon>Fungi</taxon>
        <taxon>Dikarya</taxon>
        <taxon>Basidiomycota</taxon>
        <taxon>Agaricomycotina</taxon>
        <taxon>Agaricomycetes</taxon>
        <taxon>Gloeophyllales</taxon>
        <taxon>Gloeophyllaceae</taxon>
        <taxon>Neolentinus</taxon>
    </lineage>
</organism>
<name>A0A165SM77_9AGAM</name>
<evidence type="ECO:0000313" key="3">
    <source>
        <dbReference type="Proteomes" id="UP000076761"/>
    </source>
</evidence>
<feature type="region of interest" description="Disordered" evidence="1">
    <location>
        <begin position="306"/>
        <end position="340"/>
    </location>
</feature>
<dbReference type="STRING" id="1314782.A0A165SM77"/>
<dbReference type="AlphaFoldDB" id="A0A165SM77"/>
<dbReference type="InParanoid" id="A0A165SM77"/>
<dbReference type="OrthoDB" id="3018573at2759"/>
<keyword evidence="3" id="KW-1185">Reference proteome</keyword>
<feature type="compositionally biased region" description="Polar residues" evidence="1">
    <location>
        <begin position="36"/>
        <end position="46"/>
    </location>
</feature>
<protein>
    <submittedName>
        <fullName evidence="2">Uncharacterized protein</fullName>
    </submittedName>
</protein>
<feature type="region of interest" description="Disordered" evidence="1">
    <location>
        <begin position="1"/>
        <end position="80"/>
    </location>
</feature>
<reference evidence="2 3" key="1">
    <citation type="journal article" date="2016" name="Mol. Biol. Evol.">
        <title>Comparative Genomics of Early-Diverging Mushroom-Forming Fungi Provides Insights into the Origins of Lignocellulose Decay Capabilities.</title>
        <authorList>
            <person name="Nagy L.G."/>
            <person name="Riley R."/>
            <person name="Tritt A."/>
            <person name="Adam C."/>
            <person name="Daum C."/>
            <person name="Floudas D."/>
            <person name="Sun H."/>
            <person name="Yadav J.S."/>
            <person name="Pangilinan J."/>
            <person name="Larsson K.H."/>
            <person name="Matsuura K."/>
            <person name="Barry K."/>
            <person name="Labutti K."/>
            <person name="Kuo R."/>
            <person name="Ohm R.A."/>
            <person name="Bhattacharya S.S."/>
            <person name="Shirouzu T."/>
            <person name="Yoshinaga Y."/>
            <person name="Martin F.M."/>
            <person name="Grigoriev I.V."/>
            <person name="Hibbett D.S."/>
        </authorList>
    </citation>
    <scope>NUCLEOTIDE SEQUENCE [LARGE SCALE GENOMIC DNA]</scope>
    <source>
        <strain evidence="2 3">HHB14362 ss-1</strain>
    </source>
</reference>
<sequence length="448" mass="50057">MKTDIPKDKNNNREVWDKSSSQPSGSTRPTGLDQAQPLSRVSSCASLISIPDDGGKVDGSTQPPPPPRTPPLKSLSALDADSNWSPHSAMAIAFAKNPEALITLVKRAAEDEAANTRSTKRRRELRGTEDEIDIEPGSSLELDKFHEEIMILSWNDQYLPISLFTHDELARFMAEADRMARTKLESKGCWVVDIAGIKDERSLTSGQWMEAFDNYIRFCGVIGDSSFVERWKEHFRWLRQCSYFEEKFPAILETDIQLRKLYRHTPFKFCPTFYQMKYLDISSQLSMARYAEVDALWAQTEAQSSRFSQSPSGNRLGGLHQGLPARGAARGRGRGPHALPQVDALGEPLQPCGGGVSSRSICLICSQRGHRMDECISTHFPDGGQVFAEARNGMLYSRAGNQAICRRYNTSGTHRNKCRGNHANRHHVCSFCGGNHCAFAWSCRAKPN</sequence>
<dbReference type="Proteomes" id="UP000076761">
    <property type="component" value="Unassembled WGS sequence"/>
</dbReference>
<feature type="compositionally biased region" description="Polar residues" evidence="1">
    <location>
        <begin position="18"/>
        <end position="29"/>
    </location>
</feature>